<dbReference type="InterPro" id="IPR052616">
    <property type="entry name" value="SYO1-like"/>
</dbReference>
<dbReference type="PANTHER" id="PTHR13347">
    <property type="entry name" value="HEAT REPEAT-CONTAINING PROTEIN 3"/>
    <property type="match status" value="1"/>
</dbReference>
<gene>
    <name evidence="2" type="ORF">ACHAWO_006225</name>
</gene>
<evidence type="ECO:0000313" key="2">
    <source>
        <dbReference type="EMBL" id="KAL3805421.1"/>
    </source>
</evidence>
<comment type="caution">
    <text evidence="2">The sequence shown here is derived from an EMBL/GenBank/DDBJ whole genome shotgun (WGS) entry which is preliminary data.</text>
</comment>
<dbReference type="Proteomes" id="UP001530400">
    <property type="component" value="Unassembled WGS sequence"/>
</dbReference>
<dbReference type="SUPFAM" id="SSF48371">
    <property type="entry name" value="ARM repeat"/>
    <property type="match status" value="1"/>
</dbReference>
<reference evidence="2 3" key="1">
    <citation type="submission" date="2024-10" db="EMBL/GenBank/DDBJ databases">
        <title>Updated reference genomes for cyclostephanoid diatoms.</title>
        <authorList>
            <person name="Roberts W.R."/>
            <person name="Alverson A.J."/>
        </authorList>
    </citation>
    <scope>NUCLEOTIDE SEQUENCE [LARGE SCALE GENOMIC DNA]</scope>
    <source>
        <strain evidence="2 3">AJA010-31</strain>
    </source>
</reference>
<evidence type="ECO:0000256" key="1">
    <source>
        <dbReference type="SAM" id="MobiDB-lite"/>
    </source>
</evidence>
<dbReference type="EMBL" id="JALLPJ020000005">
    <property type="protein sequence ID" value="KAL3805421.1"/>
    <property type="molecule type" value="Genomic_DNA"/>
</dbReference>
<proteinExistence type="predicted"/>
<sequence>MGKQSKRKRQKAKRPTPSLSSTHATDDTSTTNENPILSKIRHGDARVRHAALVALSSTVYDSVSLHRAAAAAAASSNNNNGIAYNDPSLLRALSERLLDPDVPCAIIAAGCLSNYVSFGNTDGKSNSAANGSSEQDDLEVASQVLIPILIQRLSLGVETLSTLCVKSHDNSSSAKKGGDHDASLLKLQATLHEQWTLQSLALQTLAGLIENCPLVLQRMNDDTVLSLLLKVIACAVDCIDNGLTVSASTNNETDGGDHHPVLDAAMNSGRALHSLLDENVELIRKIPVSTVGGEWNVNTVVKELSAVIGNVKIGNVARLHCCGALLSLRKVLVEMEDDGTISNANQVVEMLQSCTNTLIVPTMHSLFSIDGNQDSPKNMVHRMMELYKAISSQRQDEAMESEVTHEINKRKEPARLIARRQKEMKAKKQEDYVEMQNDKKEGVVMVEDDASKYESSIRQEGEAEASVAAADPQDQLETIVQSWRNLVGSHKLALELVANLCSGPVEEDELESGMYDNDEDEHMWDSDDEAKLMETMGQSTTQRTTSPADKEVYNSIASHQLVEQILIFFNHWVMFLPSLGLGVDDKCPSLVVEDVDELLATCAVCLGNMIACEIPTWTLSCAKEVVSVVCRDASVENGMGLVWWSLVALLKSPELAGKNDAMNHITTIMLALLRHHLKTAV</sequence>
<name>A0ABD3R3H7_9STRA</name>
<dbReference type="PANTHER" id="PTHR13347:SF1">
    <property type="entry name" value="HEAT REPEAT-CONTAINING PROTEIN 3"/>
    <property type="match status" value="1"/>
</dbReference>
<protein>
    <recommendedName>
        <fullName evidence="4">HEAT repeat-containing protein 3</fullName>
    </recommendedName>
</protein>
<feature type="compositionally biased region" description="Basic residues" evidence="1">
    <location>
        <begin position="1"/>
        <end position="14"/>
    </location>
</feature>
<keyword evidence="3" id="KW-1185">Reference proteome</keyword>
<evidence type="ECO:0000313" key="3">
    <source>
        <dbReference type="Proteomes" id="UP001530400"/>
    </source>
</evidence>
<evidence type="ECO:0008006" key="4">
    <source>
        <dbReference type="Google" id="ProtNLM"/>
    </source>
</evidence>
<dbReference type="AlphaFoldDB" id="A0ABD3R3H7"/>
<feature type="compositionally biased region" description="Low complexity" evidence="1">
    <location>
        <begin position="18"/>
        <end position="31"/>
    </location>
</feature>
<accession>A0ABD3R3H7</accession>
<dbReference type="InterPro" id="IPR016024">
    <property type="entry name" value="ARM-type_fold"/>
</dbReference>
<feature type="region of interest" description="Disordered" evidence="1">
    <location>
        <begin position="1"/>
        <end position="38"/>
    </location>
</feature>
<organism evidence="2 3">
    <name type="scientific">Cyclotella atomus</name>
    <dbReference type="NCBI Taxonomy" id="382360"/>
    <lineage>
        <taxon>Eukaryota</taxon>
        <taxon>Sar</taxon>
        <taxon>Stramenopiles</taxon>
        <taxon>Ochrophyta</taxon>
        <taxon>Bacillariophyta</taxon>
        <taxon>Coscinodiscophyceae</taxon>
        <taxon>Thalassiosirophycidae</taxon>
        <taxon>Stephanodiscales</taxon>
        <taxon>Stephanodiscaceae</taxon>
        <taxon>Cyclotella</taxon>
    </lineage>
</organism>